<evidence type="ECO:0000313" key="2">
    <source>
        <dbReference type="Proteomes" id="UP000294155"/>
    </source>
</evidence>
<evidence type="ECO:0000313" key="1">
    <source>
        <dbReference type="EMBL" id="RYU82491.1"/>
    </source>
</evidence>
<sequence length="143" mass="16906">MSTATPVYLDLDYRNEATILVGRWRRSVMPFELHRGYAAVLDLADERQCRYWLLDVRRRSSVDAADVYWMLEQFYPQLHPRLGRTTYLAFLMEPHQLAGMMADAAMPSLSFDDGRPYRIERFTDEKHAEAWLRECQRQDQALS</sequence>
<dbReference type="RefSeq" id="WP_129919983.1">
    <property type="nucleotide sequence ID" value="NZ_SEWE01000006.1"/>
</dbReference>
<dbReference type="OrthoDB" id="884362at2"/>
<evidence type="ECO:0008006" key="3">
    <source>
        <dbReference type="Google" id="ProtNLM"/>
    </source>
</evidence>
<dbReference type="EMBL" id="SEWE01000006">
    <property type="protein sequence ID" value="RYU82491.1"/>
    <property type="molecule type" value="Genomic_DNA"/>
</dbReference>
<keyword evidence="2" id="KW-1185">Reference proteome</keyword>
<reference evidence="1 2" key="1">
    <citation type="submission" date="2019-02" db="EMBL/GenBank/DDBJ databases">
        <title>Bacterial novel species isolated from soil.</title>
        <authorList>
            <person name="Jung H.-Y."/>
        </authorList>
    </citation>
    <scope>NUCLEOTIDE SEQUENCE [LARGE SCALE GENOMIC DNA]</scope>
    <source>
        <strain evidence="1 2">1-3-3-3</strain>
    </source>
</reference>
<comment type="caution">
    <text evidence="1">The sequence shown here is derived from an EMBL/GenBank/DDBJ whole genome shotgun (WGS) entry which is preliminary data.</text>
</comment>
<organism evidence="1 2">
    <name type="scientific">Hymenobacter persicinus</name>
    <dbReference type="NCBI Taxonomy" id="2025506"/>
    <lineage>
        <taxon>Bacteria</taxon>
        <taxon>Pseudomonadati</taxon>
        <taxon>Bacteroidota</taxon>
        <taxon>Cytophagia</taxon>
        <taxon>Cytophagales</taxon>
        <taxon>Hymenobacteraceae</taxon>
        <taxon>Hymenobacter</taxon>
    </lineage>
</organism>
<dbReference type="AlphaFoldDB" id="A0A4Q5LIE9"/>
<dbReference type="Proteomes" id="UP000294155">
    <property type="component" value="Unassembled WGS sequence"/>
</dbReference>
<proteinExistence type="predicted"/>
<protein>
    <recommendedName>
        <fullName evidence="3">STAS/SEC14 domain-containing protein</fullName>
    </recommendedName>
</protein>
<gene>
    <name evidence="1" type="ORF">EWM57_04725</name>
</gene>
<name>A0A4Q5LIE9_9BACT</name>
<accession>A0A4Q5LIE9</accession>